<keyword evidence="2" id="KW-1185">Reference proteome</keyword>
<name>A0ACB8RSW7_9AGAM</name>
<reference evidence="1" key="1">
    <citation type="submission" date="2021-02" db="EMBL/GenBank/DDBJ databases">
        <authorList>
            <consortium name="DOE Joint Genome Institute"/>
            <person name="Ahrendt S."/>
            <person name="Looney B.P."/>
            <person name="Miyauchi S."/>
            <person name="Morin E."/>
            <person name="Drula E."/>
            <person name="Courty P.E."/>
            <person name="Chicoki N."/>
            <person name="Fauchery L."/>
            <person name="Kohler A."/>
            <person name="Kuo A."/>
            <person name="Labutti K."/>
            <person name="Pangilinan J."/>
            <person name="Lipzen A."/>
            <person name="Riley R."/>
            <person name="Andreopoulos W."/>
            <person name="He G."/>
            <person name="Johnson J."/>
            <person name="Barry K.W."/>
            <person name="Grigoriev I.V."/>
            <person name="Nagy L."/>
            <person name="Hibbett D."/>
            <person name="Henrissat B."/>
            <person name="Matheny P.B."/>
            <person name="Labbe J."/>
            <person name="Martin F."/>
        </authorList>
    </citation>
    <scope>NUCLEOTIDE SEQUENCE</scope>
    <source>
        <strain evidence="1">FP105234-sp</strain>
    </source>
</reference>
<evidence type="ECO:0000313" key="1">
    <source>
        <dbReference type="EMBL" id="KAI0047099.1"/>
    </source>
</evidence>
<accession>A0ACB8RSW7</accession>
<comment type="caution">
    <text evidence="1">The sequence shown here is derived from an EMBL/GenBank/DDBJ whole genome shotgun (WGS) entry which is preliminary data.</text>
</comment>
<evidence type="ECO:0000313" key="2">
    <source>
        <dbReference type="Proteomes" id="UP000814033"/>
    </source>
</evidence>
<gene>
    <name evidence="1" type="ORF">FA95DRAFT_1572738</name>
</gene>
<sequence length="213" mass="22938">MRTARPRLDDQRRPRFPSSSDPPPEQLLELPPASAVIVPKLRHRENNFGLVEIDEFFVGMKDEPHQKCTDGRDIAGTVRMLPRAGDVPFIVGSDLHCVSVGGSIARSARHQAQGACSVLSEGKMRYPMLGIMLRGEEAAVPGPSERPRDWATARIALSTENAETAPSALALALGDFAPAGVGRRFTDGRQGAAATELAAELVGRSYGMEVLLQ</sequence>
<organism evidence="1 2">
    <name type="scientific">Auriscalpium vulgare</name>
    <dbReference type="NCBI Taxonomy" id="40419"/>
    <lineage>
        <taxon>Eukaryota</taxon>
        <taxon>Fungi</taxon>
        <taxon>Dikarya</taxon>
        <taxon>Basidiomycota</taxon>
        <taxon>Agaricomycotina</taxon>
        <taxon>Agaricomycetes</taxon>
        <taxon>Russulales</taxon>
        <taxon>Auriscalpiaceae</taxon>
        <taxon>Auriscalpium</taxon>
    </lineage>
</organism>
<protein>
    <submittedName>
        <fullName evidence="1">Uncharacterized protein</fullName>
    </submittedName>
</protein>
<reference evidence="1" key="2">
    <citation type="journal article" date="2022" name="New Phytol.">
        <title>Evolutionary transition to the ectomycorrhizal habit in the genomes of a hyperdiverse lineage of mushroom-forming fungi.</title>
        <authorList>
            <person name="Looney B."/>
            <person name="Miyauchi S."/>
            <person name="Morin E."/>
            <person name="Drula E."/>
            <person name="Courty P.E."/>
            <person name="Kohler A."/>
            <person name="Kuo A."/>
            <person name="LaButti K."/>
            <person name="Pangilinan J."/>
            <person name="Lipzen A."/>
            <person name="Riley R."/>
            <person name="Andreopoulos W."/>
            <person name="He G."/>
            <person name="Johnson J."/>
            <person name="Nolan M."/>
            <person name="Tritt A."/>
            <person name="Barry K.W."/>
            <person name="Grigoriev I.V."/>
            <person name="Nagy L.G."/>
            <person name="Hibbett D."/>
            <person name="Henrissat B."/>
            <person name="Matheny P.B."/>
            <person name="Labbe J."/>
            <person name="Martin F.M."/>
        </authorList>
    </citation>
    <scope>NUCLEOTIDE SEQUENCE</scope>
    <source>
        <strain evidence="1">FP105234-sp</strain>
    </source>
</reference>
<proteinExistence type="predicted"/>
<dbReference type="EMBL" id="MU275911">
    <property type="protein sequence ID" value="KAI0047099.1"/>
    <property type="molecule type" value="Genomic_DNA"/>
</dbReference>
<dbReference type="Proteomes" id="UP000814033">
    <property type="component" value="Unassembled WGS sequence"/>
</dbReference>